<dbReference type="InterPro" id="IPR050476">
    <property type="entry name" value="Insect_CytP450_Detox"/>
</dbReference>
<organism evidence="15 16">
    <name type="scientific">Haemaphysalis longicornis</name>
    <name type="common">Bush tick</name>
    <dbReference type="NCBI Taxonomy" id="44386"/>
    <lineage>
        <taxon>Eukaryota</taxon>
        <taxon>Metazoa</taxon>
        <taxon>Ecdysozoa</taxon>
        <taxon>Arthropoda</taxon>
        <taxon>Chelicerata</taxon>
        <taxon>Arachnida</taxon>
        <taxon>Acari</taxon>
        <taxon>Parasitiformes</taxon>
        <taxon>Ixodida</taxon>
        <taxon>Ixodoidea</taxon>
        <taxon>Ixodidae</taxon>
        <taxon>Haemaphysalinae</taxon>
        <taxon>Haemaphysalis</taxon>
    </lineage>
</organism>
<evidence type="ECO:0000256" key="12">
    <source>
        <dbReference type="ARBA" id="ARBA00023033"/>
    </source>
</evidence>
<name>A0A9J6FSH4_HAELO</name>
<keyword evidence="10" id="KW-0560">Oxidoreductase</keyword>
<dbReference type="PANTHER" id="PTHR24292:SF102">
    <property type="entry name" value="CYTOCHROME P450 FAMILY-RELATED"/>
    <property type="match status" value="1"/>
</dbReference>
<evidence type="ECO:0000256" key="6">
    <source>
        <dbReference type="ARBA" id="ARBA00022617"/>
    </source>
</evidence>
<comment type="similarity">
    <text evidence="5">Belongs to the cytochrome P450 family.</text>
</comment>
<evidence type="ECO:0000256" key="11">
    <source>
        <dbReference type="ARBA" id="ARBA00023004"/>
    </source>
</evidence>
<protein>
    <recommendedName>
        <fullName evidence="17">Cytochrome P450</fullName>
    </recommendedName>
</protein>
<keyword evidence="6" id="KW-0349">Heme</keyword>
<dbReference type="Proteomes" id="UP000821853">
    <property type="component" value="Unassembled WGS sequence"/>
</dbReference>
<comment type="cofactor">
    <cofactor evidence="1">
        <name>heme</name>
        <dbReference type="ChEBI" id="CHEBI:30413"/>
    </cofactor>
</comment>
<comment type="function">
    <text evidence="2">May be involved in the metabolism of insect hormones and in the breakdown of synthetic insecticides.</text>
</comment>
<dbReference type="InterPro" id="IPR036396">
    <property type="entry name" value="Cyt_P450_sf"/>
</dbReference>
<reference evidence="15 16" key="1">
    <citation type="journal article" date="2020" name="Cell">
        <title>Large-Scale Comparative Analyses of Tick Genomes Elucidate Their Genetic Diversity and Vector Capacities.</title>
        <authorList>
            <consortium name="Tick Genome and Microbiome Consortium (TIGMIC)"/>
            <person name="Jia N."/>
            <person name="Wang J."/>
            <person name="Shi W."/>
            <person name="Du L."/>
            <person name="Sun Y."/>
            <person name="Zhan W."/>
            <person name="Jiang J.F."/>
            <person name="Wang Q."/>
            <person name="Zhang B."/>
            <person name="Ji P."/>
            <person name="Bell-Sakyi L."/>
            <person name="Cui X.M."/>
            <person name="Yuan T.T."/>
            <person name="Jiang B.G."/>
            <person name="Yang W.F."/>
            <person name="Lam T.T."/>
            <person name="Chang Q.C."/>
            <person name="Ding S.J."/>
            <person name="Wang X.J."/>
            <person name="Zhu J.G."/>
            <person name="Ruan X.D."/>
            <person name="Zhao L."/>
            <person name="Wei J.T."/>
            <person name="Ye R.Z."/>
            <person name="Que T.C."/>
            <person name="Du C.H."/>
            <person name="Zhou Y.H."/>
            <person name="Cheng J.X."/>
            <person name="Dai P.F."/>
            <person name="Guo W.B."/>
            <person name="Han X.H."/>
            <person name="Huang E.J."/>
            <person name="Li L.F."/>
            <person name="Wei W."/>
            <person name="Gao Y.C."/>
            <person name="Liu J.Z."/>
            <person name="Shao H.Z."/>
            <person name="Wang X."/>
            <person name="Wang C.C."/>
            <person name="Yang T.C."/>
            <person name="Huo Q.B."/>
            <person name="Li W."/>
            <person name="Chen H.Y."/>
            <person name="Chen S.E."/>
            <person name="Zhou L.G."/>
            <person name="Ni X.B."/>
            <person name="Tian J.H."/>
            <person name="Sheng Y."/>
            <person name="Liu T."/>
            <person name="Pan Y.S."/>
            <person name="Xia L.Y."/>
            <person name="Li J."/>
            <person name="Zhao F."/>
            <person name="Cao W.C."/>
        </authorList>
    </citation>
    <scope>NUCLEOTIDE SEQUENCE [LARGE SCALE GENOMIC DNA]</scope>
    <source>
        <strain evidence="15">HaeL-2018</strain>
    </source>
</reference>
<dbReference type="GO" id="GO:0005506">
    <property type="term" value="F:iron ion binding"/>
    <property type="evidence" value="ECO:0007669"/>
    <property type="project" value="InterPro"/>
</dbReference>
<keyword evidence="11" id="KW-0408">Iron</keyword>
<feature type="region of interest" description="Disordered" evidence="14">
    <location>
        <begin position="82"/>
        <end position="103"/>
    </location>
</feature>
<dbReference type="GO" id="GO:0016705">
    <property type="term" value="F:oxidoreductase activity, acting on paired donors, with incorporation or reduction of molecular oxygen"/>
    <property type="evidence" value="ECO:0007669"/>
    <property type="project" value="InterPro"/>
</dbReference>
<evidence type="ECO:0000256" key="7">
    <source>
        <dbReference type="ARBA" id="ARBA00022723"/>
    </source>
</evidence>
<comment type="caution">
    <text evidence="15">The sequence shown here is derived from an EMBL/GenBank/DDBJ whole genome shotgun (WGS) entry which is preliminary data.</text>
</comment>
<dbReference type="GO" id="GO:0005789">
    <property type="term" value="C:endoplasmic reticulum membrane"/>
    <property type="evidence" value="ECO:0007669"/>
    <property type="project" value="UniProtKB-SubCell"/>
</dbReference>
<dbReference type="SUPFAM" id="SSF48264">
    <property type="entry name" value="Cytochrome P450"/>
    <property type="match status" value="1"/>
</dbReference>
<evidence type="ECO:0000256" key="10">
    <source>
        <dbReference type="ARBA" id="ARBA00023002"/>
    </source>
</evidence>
<evidence type="ECO:0000256" key="14">
    <source>
        <dbReference type="SAM" id="MobiDB-lite"/>
    </source>
</evidence>
<evidence type="ECO:0000256" key="4">
    <source>
        <dbReference type="ARBA" id="ARBA00004406"/>
    </source>
</evidence>
<dbReference type="VEuPathDB" id="VectorBase:HLOH_055520"/>
<keyword evidence="8" id="KW-0256">Endoplasmic reticulum</keyword>
<dbReference type="OMA" id="PHTCIDE"/>
<evidence type="ECO:0000256" key="5">
    <source>
        <dbReference type="ARBA" id="ARBA00010617"/>
    </source>
</evidence>
<dbReference type="AlphaFoldDB" id="A0A9J6FSH4"/>
<dbReference type="InterPro" id="IPR001128">
    <property type="entry name" value="Cyt_P450"/>
</dbReference>
<evidence type="ECO:0000256" key="8">
    <source>
        <dbReference type="ARBA" id="ARBA00022824"/>
    </source>
</evidence>
<keyword evidence="12" id="KW-0503">Monooxygenase</keyword>
<accession>A0A9J6FSH4</accession>
<dbReference type="InterPro" id="IPR002403">
    <property type="entry name" value="Cyt_P450_E_grp-IV"/>
</dbReference>
<evidence type="ECO:0000256" key="13">
    <source>
        <dbReference type="ARBA" id="ARBA00023136"/>
    </source>
</evidence>
<dbReference type="Pfam" id="PF00067">
    <property type="entry name" value="p450"/>
    <property type="match status" value="1"/>
</dbReference>
<keyword evidence="9" id="KW-0492">Microsome</keyword>
<dbReference type="GO" id="GO:0004497">
    <property type="term" value="F:monooxygenase activity"/>
    <property type="evidence" value="ECO:0007669"/>
    <property type="project" value="UniProtKB-KW"/>
</dbReference>
<dbReference type="PRINTS" id="PR00465">
    <property type="entry name" value="EP450IV"/>
</dbReference>
<keyword evidence="16" id="KW-1185">Reference proteome</keyword>
<evidence type="ECO:0000256" key="9">
    <source>
        <dbReference type="ARBA" id="ARBA00022848"/>
    </source>
</evidence>
<dbReference type="PANTHER" id="PTHR24292">
    <property type="entry name" value="CYTOCHROME P450"/>
    <property type="match status" value="1"/>
</dbReference>
<comment type="subcellular location">
    <subcellularLocation>
        <location evidence="4">Endoplasmic reticulum membrane</location>
        <topology evidence="4">Peripheral membrane protein</topology>
    </subcellularLocation>
    <subcellularLocation>
        <location evidence="3">Microsome membrane</location>
        <topology evidence="3">Peripheral membrane protein</topology>
    </subcellularLocation>
</comment>
<dbReference type="OrthoDB" id="7779621at2759"/>
<proteinExistence type="inferred from homology"/>
<evidence type="ECO:0008006" key="17">
    <source>
        <dbReference type="Google" id="ProtNLM"/>
    </source>
</evidence>
<evidence type="ECO:0000256" key="2">
    <source>
        <dbReference type="ARBA" id="ARBA00003690"/>
    </source>
</evidence>
<keyword evidence="13" id="KW-0472">Membrane</keyword>
<evidence type="ECO:0000313" key="16">
    <source>
        <dbReference type="Proteomes" id="UP000821853"/>
    </source>
</evidence>
<feature type="compositionally biased region" description="Basic and acidic residues" evidence="14">
    <location>
        <begin position="82"/>
        <end position="96"/>
    </location>
</feature>
<dbReference type="EMBL" id="JABSTR010000003">
    <property type="protein sequence ID" value="KAH9365723.1"/>
    <property type="molecule type" value="Genomic_DNA"/>
</dbReference>
<gene>
    <name evidence="15" type="ORF">HPB48_009616</name>
</gene>
<evidence type="ECO:0000256" key="3">
    <source>
        <dbReference type="ARBA" id="ARBA00004174"/>
    </source>
</evidence>
<dbReference type="Gene3D" id="1.10.630.10">
    <property type="entry name" value="Cytochrome P450"/>
    <property type="match status" value="1"/>
</dbReference>
<dbReference type="GO" id="GO:0020037">
    <property type="term" value="F:heme binding"/>
    <property type="evidence" value="ECO:0007669"/>
    <property type="project" value="InterPro"/>
</dbReference>
<evidence type="ECO:0000313" key="15">
    <source>
        <dbReference type="EMBL" id="KAH9365723.1"/>
    </source>
</evidence>
<sequence>MVRSEVASVLEEYGRLDFDAVMQGMKYLSNVVDETLRMYPPGVVFTSRRAENDFEYNGIMYKAGTSVMAPTLQVHMDPRYWPEPHKFDPDRYERRLPKIQRLP</sequence>
<keyword evidence="7" id="KW-0479">Metal-binding</keyword>
<evidence type="ECO:0000256" key="1">
    <source>
        <dbReference type="ARBA" id="ARBA00001971"/>
    </source>
</evidence>